<organism evidence="3 4">
    <name type="scientific">Kaistia hirudinis</name>
    <dbReference type="NCBI Taxonomy" id="1293440"/>
    <lineage>
        <taxon>Bacteria</taxon>
        <taxon>Pseudomonadati</taxon>
        <taxon>Pseudomonadota</taxon>
        <taxon>Alphaproteobacteria</taxon>
        <taxon>Hyphomicrobiales</taxon>
        <taxon>Kaistiaceae</taxon>
        <taxon>Kaistia</taxon>
    </lineage>
</organism>
<dbReference type="HAMAP" id="MF_00715">
    <property type="entry name" value="SlyX"/>
    <property type="match status" value="1"/>
</dbReference>
<protein>
    <recommendedName>
        <fullName evidence="1">Protein SlyX homolog</fullName>
    </recommendedName>
</protein>
<dbReference type="EMBL" id="JACIDS010000005">
    <property type="protein sequence ID" value="MBB3933104.1"/>
    <property type="molecule type" value="Genomic_DNA"/>
</dbReference>
<reference evidence="3 4" key="1">
    <citation type="submission" date="2020-08" db="EMBL/GenBank/DDBJ databases">
        <title>Genomic Encyclopedia of Type Strains, Phase IV (KMG-IV): sequencing the most valuable type-strain genomes for metagenomic binning, comparative biology and taxonomic classification.</title>
        <authorList>
            <person name="Goeker M."/>
        </authorList>
    </citation>
    <scope>NUCLEOTIDE SEQUENCE [LARGE SCALE GENOMIC DNA]</scope>
    <source>
        <strain evidence="3 4">DSM 25966</strain>
    </source>
</reference>
<gene>
    <name evidence="1" type="primary">slyX</name>
    <name evidence="3" type="ORF">GGR25_004168</name>
</gene>
<name>A0A840AU37_9HYPH</name>
<keyword evidence="4" id="KW-1185">Reference proteome</keyword>
<dbReference type="PANTHER" id="PTHR36508:SF1">
    <property type="entry name" value="PROTEIN SLYX"/>
    <property type="match status" value="1"/>
</dbReference>
<dbReference type="Proteomes" id="UP000553963">
    <property type="component" value="Unassembled WGS sequence"/>
</dbReference>
<dbReference type="PANTHER" id="PTHR36508">
    <property type="entry name" value="PROTEIN SLYX"/>
    <property type="match status" value="1"/>
</dbReference>
<dbReference type="RefSeq" id="WP_183400748.1">
    <property type="nucleotide sequence ID" value="NZ_JACIDS010000005.1"/>
</dbReference>
<proteinExistence type="inferred from homology"/>
<accession>A0A840AU37</accession>
<dbReference type="Gene3D" id="1.20.5.300">
    <property type="match status" value="1"/>
</dbReference>
<dbReference type="InterPro" id="IPR007236">
    <property type="entry name" value="SlyX"/>
</dbReference>
<dbReference type="Pfam" id="PF04102">
    <property type="entry name" value="SlyX"/>
    <property type="match status" value="1"/>
</dbReference>
<keyword evidence="2" id="KW-0175">Coiled coil</keyword>
<sequence>MSTDPTKDLVARIDDLETRAAFQERTIEELHTMIAAQWEKIDRLARRYDRLKAEFDEIVEARPSLPSAEPPPPHY</sequence>
<comment type="caution">
    <text evidence="3">The sequence shown here is derived from an EMBL/GenBank/DDBJ whole genome shotgun (WGS) entry which is preliminary data.</text>
</comment>
<evidence type="ECO:0000313" key="4">
    <source>
        <dbReference type="Proteomes" id="UP000553963"/>
    </source>
</evidence>
<evidence type="ECO:0000256" key="2">
    <source>
        <dbReference type="SAM" id="Coils"/>
    </source>
</evidence>
<evidence type="ECO:0000256" key="1">
    <source>
        <dbReference type="HAMAP-Rule" id="MF_00715"/>
    </source>
</evidence>
<evidence type="ECO:0000313" key="3">
    <source>
        <dbReference type="EMBL" id="MBB3933104.1"/>
    </source>
</evidence>
<dbReference type="AlphaFoldDB" id="A0A840AU37"/>
<feature type="coiled-coil region" evidence="2">
    <location>
        <begin position="13"/>
        <end position="61"/>
    </location>
</feature>
<comment type="similarity">
    <text evidence="1">Belongs to the SlyX family.</text>
</comment>